<protein>
    <submittedName>
        <fullName evidence="1">N-6-adenine-methyltransferase</fullName>
    </submittedName>
</protein>
<evidence type="ECO:0000313" key="2">
    <source>
        <dbReference type="Proteomes" id="UP000465609"/>
    </source>
</evidence>
<name>A0ABM7IMF9_9MYCO</name>
<reference evidence="1 2" key="1">
    <citation type="journal article" date="2019" name="Emerg. Microbes Infect.">
        <title>Comprehensive subspecies identification of 175 nontuberculous mycobacteria species based on 7547 genomic profiles.</title>
        <authorList>
            <person name="Matsumoto Y."/>
            <person name="Kinjo T."/>
            <person name="Motooka D."/>
            <person name="Nabeya D."/>
            <person name="Jung N."/>
            <person name="Uechi K."/>
            <person name="Horii T."/>
            <person name="Iida T."/>
            <person name="Fujita J."/>
            <person name="Nakamura S."/>
        </authorList>
    </citation>
    <scope>NUCLEOTIDE SEQUENCE [LARGE SCALE GENOMIC DNA]</scope>
    <source>
        <strain evidence="1 2">JCM 15296</strain>
    </source>
</reference>
<dbReference type="Proteomes" id="UP000465609">
    <property type="component" value="Chromosome"/>
</dbReference>
<gene>
    <name evidence="1" type="ORF">MAUB_58080</name>
</gene>
<dbReference type="RefSeq" id="WP_234884214.1">
    <property type="nucleotide sequence ID" value="NZ_AP022577.1"/>
</dbReference>
<dbReference type="Pfam" id="PF05869">
    <property type="entry name" value="Dam"/>
    <property type="match status" value="1"/>
</dbReference>
<organism evidence="1 2">
    <name type="scientific">Mycolicibacterium aubagnense</name>
    <dbReference type="NCBI Taxonomy" id="319707"/>
    <lineage>
        <taxon>Bacteria</taxon>
        <taxon>Bacillati</taxon>
        <taxon>Actinomycetota</taxon>
        <taxon>Actinomycetes</taxon>
        <taxon>Mycobacteriales</taxon>
        <taxon>Mycobacteriaceae</taxon>
        <taxon>Mycolicibacterium</taxon>
    </lineage>
</organism>
<proteinExistence type="predicted"/>
<dbReference type="InterPro" id="IPR008593">
    <property type="entry name" value="Dam_MeTrfase"/>
</dbReference>
<sequence length="185" mass="20221">MSRGLAMGGHQSASMLTDTWLTPPDLLAKLGQFDLDPCAAPDPKPWPTARTHYTLPTDGLESPWFGRVWLNPPYSREAVKWLHKLADHGAGTALIFARTETAWFVEAVWKRATAVMFLHGRIHFHYADGTRAKANAGAPSCLIAYGERDARALRHSGLDGTYIQLNQCDYAESDLTGGSAVVDAA</sequence>
<accession>A0ABM7IMF9</accession>
<evidence type="ECO:0000313" key="1">
    <source>
        <dbReference type="EMBL" id="BBX87935.1"/>
    </source>
</evidence>
<keyword evidence="2" id="KW-1185">Reference proteome</keyword>
<dbReference type="EMBL" id="AP022577">
    <property type="protein sequence ID" value="BBX87935.1"/>
    <property type="molecule type" value="Genomic_DNA"/>
</dbReference>